<feature type="signal peptide" evidence="2">
    <location>
        <begin position="1"/>
        <end position="27"/>
    </location>
</feature>
<protein>
    <recommendedName>
        <fullName evidence="5">Small secreted hydrophilic protein</fullName>
    </recommendedName>
</protein>
<gene>
    <name evidence="3" type="ORF">GCM10009787_29740</name>
</gene>
<evidence type="ECO:0000313" key="4">
    <source>
        <dbReference type="Proteomes" id="UP001501391"/>
    </source>
</evidence>
<evidence type="ECO:0000313" key="3">
    <source>
        <dbReference type="EMBL" id="GAA2196248.1"/>
    </source>
</evidence>
<keyword evidence="4" id="KW-1185">Reference proteome</keyword>
<feature type="compositionally biased region" description="Basic and acidic residues" evidence="1">
    <location>
        <begin position="60"/>
        <end position="69"/>
    </location>
</feature>
<sequence>MNHTTRTASALAATAVALVTAYGTAHATSHTLAPGPQRVTVATPADEQEQGPEEDVELGEDGHPDHTED</sequence>
<dbReference type="Proteomes" id="UP001501391">
    <property type="component" value="Unassembled WGS sequence"/>
</dbReference>
<organism evidence="3 4">
    <name type="scientific">Streptomyces bangladeshensis</name>
    <dbReference type="NCBI Taxonomy" id="295352"/>
    <lineage>
        <taxon>Bacteria</taxon>
        <taxon>Bacillati</taxon>
        <taxon>Actinomycetota</taxon>
        <taxon>Actinomycetes</taxon>
        <taxon>Kitasatosporales</taxon>
        <taxon>Streptomycetaceae</taxon>
        <taxon>Streptomyces</taxon>
    </lineage>
</organism>
<comment type="caution">
    <text evidence="3">The sequence shown here is derived from an EMBL/GenBank/DDBJ whole genome shotgun (WGS) entry which is preliminary data.</text>
</comment>
<dbReference type="RefSeq" id="WP_059253691.1">
    <property type="nucleotide sequence ID" value="NZ_BAAAOQ010000009.1"/>
</dbReference>
<feature type="chain" id="PRO_5047084942" description="Small secreted hydrophilic protein" evidence="2">
    <location>
        <begin position="28"/>
        <end position="69"/>
    </location>
</feature>
<evidence type="ECO:0008006" key="5">
    <source>
        <dbReference type="Google" id="ProtNLM"/>
    </source>
</evidence>
<reference evidence="3 4" key="1">
    <citation type="journal article" date="2019" name="Int. J. Syst. Evol. Microbiol.">
        <title>The Global Catalogue of Microorganisms (GCM) 10K type strain sequencing project: providing services to taxonomists for standard genome sequencing and annotation.</title>
        <authorList>
            <consortium name="The Broad Institute Genomics Platform"/>
            <consortium name="The Broad Institute Genome Sequencing Center for Infectious Disease"/>
            <person name="Wu L."/>
            <person name="Ma J."/>
        </authorList>
    </citation>
    <scope>NUCLEOTIDE SEQUENCE [LARGE SCALE GENOMIC DNA]</scope>
    <source>
        <strain evidence="3 4">JCM 14924</strain>
    </source>
</reference>
<evidence type="ECO:0000256" key="1">
    <source>
        <dbReference type="SAM" id="MobiDB-lite"/>
    </source>
</evidence>
<accession>A0ABN3BH80</accession>
<dbReference type="EMBL" id="BAAAOQ010000009">
    <property type="protein sequence ID" value="GAA2196248.1"/>
    <property type="molecule type" value="Genomic_DNA"/>
</dbReference>
<keyword evidence="2" id="KW-0732">Signal</keyword>
<evidence type="ECO:0000256" key="2">
    <source>
        <dbReference type="SAM" id="SignalP"/>
    </source>
</evidence>
<feature type="region of interest" description="Disordered" evidence="1">
    <location>
        <begin position="28"/>
        <end position="69"/>
    </location>
</feature>
<feature type="compositionally biased region" description="Acidic residues" evidence="1">
    <location>
        <begin position="46"/>
        <end position="59"/>
    </location>
</feature>
<proteinExistence type="predicted"/>
<name>A0ABN3BH80_9ACTN</name>